<evidence type="ECO:0000256" key="1">
    <source>
        <dbReference type="ARBA" id="ARBA00001043"/>
    </source>
</evidence>
<keyword evidence="11" id="KW-1185">Reference proteome</keyword>
<feature type="binding site" evidence="7">
    <location>
        <position position="9"/>
    </location>
    <ligand>
        <name>substrate</name>
    </ligand>
</feature>
<dbReference type="PRINTS" id="PR00189">
    <property type="entry name" value="TRNSTHYRETIN"/>
</dbReference>
<comment type="similarity">
    <text evidence="3 8">Belongs to the transthyretin family. 5-hydroxyisourate hydrolase subfamily.</text>
</comment>
<feature type="binding site" evidence="7">
    <location>
        <position position="49"/>
    </location>
    <ligand>
        <name>substrate</name>
    </ligand>
</feature>
<evidence type="ECO:0000256" key="2">
    <source>
        <dbReference type="ARBA" id="ARBA00002704"/>
    </source>
</evidence>
<name>A0A4Q1BJE5_TREME</name>
<dbReference type="SMART" id="SM00095">
    <property type="entry name" value="TR_THY"/>
    <property type="match status" value="1"/>
</dbReference>
<dbReference type="SUPFAM" id="SSF49472">
    <property type="entry name" value="Transthyretin (synonym: prealbumin)"/>
    <property type="match status" value="1"/>
</dbReference>
<dbReference type="CDD" id="cd05822">
    <property type="entry name" value="TLP_HIUase"/>
    <property type="match status" value="1"/>
</dbReference>
<dbReference type="VEuPathDB" id="FungiDB:TREMEDRAFT_46118"/>
<evidence type="ECO:0000256" key="4">
    <source>
        <dbReference type="ARBA" id="ARBA00011881"/>
    </source>
</evidence>
<reference evidence="10 11" key="1">
    <citation type="submission" date="2016-06" db="EMBL/GenBank/DDBJ databases">
        <title>Evolution of pathogenesis and genome organization in the Tremellales.</title>
        <authorList>
            <person name="Cuomo C."/>
            <person name="Litvintseva A."/>
            <person name="Heitman J."/>
            <person name="Chen Y."/>
            <person name="Sun S."/>
            <person name="Springer D."/>
            <person name="Dromer F."/>
            <person name="Young S."/>
            <person name="Zeng Q."/>
            <person name="Chapman S."/>
            <person name="Gujja S."/>
            <person name="Saif S."/>
            <person name="Birren B."/>
        </authorList>
    </citation>
    <scope>NUCLEOTIDE SEQUENCE [LARGE SCALE GENOMIC DNA]</scope>
    <source>
        <strain evidence="10 11">ATCC 28783</strain>
    </source>
</reference>
<dbReference type="Pfam" id="PF00576">
    <property type="entry name" value="Transthyretin"/>
    <property type="match status" value="1"/>
</dbReference>
<dbReference type="PROSITE" id="PS00768">
    <property type="entry name" value="TRANSTHYRETIN_1"/>
    <property type="match status" value="1"/>
</dbReference>
<evidence type="ECO:0000313" key="11">
    <source>
        <dbReference type="Proteomes" id="UP000289152"/>
    </source>
</evidence>
<dbReference type="FunFam" id="2.60.40.180:FF:000005">
    <property type="entry name" value="5-hydroxyisourate hydrolase"/>
    <property type="match status" value="1"/>
</dbReference>
<keyword evidence="6 8" id="KW-0378">Hydrolase</keyword>
<dbReference type="InterPro" id="IPR000895">
    <property type="entry name" value="Transthyretin/HIU_hydrolase"/>
</dbReference>
<feature type="binding site" evidence="7">
    <location>
        <position position="114"/>
    </location>
    <ligand>
        <name>substrate</name>
    </ligand>
</feature>
<evidence type="ECO:0000256" key="7">
    <source>
        <dbReference type="PIRSR" id="PIRSR600895-51"/>
    </source>
</evidence>
<evidence type="ECO:0000256" key="3">
    <source>
        <dbReference type="ARBA" id="ARBA00009850"/>
    </source>
</evidence>
<feature type="domain" description="Transthyretin/hydroxyisourate hydrolase" evidence="9">
    <location>
        <begin position="1"/>
        <end position="116"/>
    </location>
</feature>
<organism evidence="10 11">
    <name type="scientific">Tremella mesenterica</name>
    <name type="common">Jelly fungus</name>
    <dbReference type="NCBI Taxonomy" id="5217"/>
    <lineage>
        <taxon>Eukaryota</taxon>
        <taxon>Fungi</taxon>
        <taxon>Dikarya</taxon>
        <taxon>Basidiomycota</taxon>
        <taxon>Agaricomycotina</taxon>
        <taxon>Tremellomycetes</taxon>
        <taxon>Tremellales</taxon>
        <taxon>Tremellaceae</taxon>
        <taxon>Tremella</taxon>
    </lineage>
</organism>
<evidence type="ECO:0000256" key="5">
    <source>
        <dbReference type="ARBA" id="ARBA00022631"/>
    </source>
</evidence>
<dbReference type="FunCoup" id="A0A4Q1BJE5">
    <property type="interactions" value="35"/>
</dbReference>
<dbReference type="Proteomes" id="UP000289152">
    <property type="component" value="Unassembled WGS sequence"/>
</dbReference>
<evidence type="ECO:0000256" key="6">
    <source>
        <dbReference type="ARBA" id="ARBA00022801"/>
    </source>
</evidence>
<gene>
    <name evidence="10" type="ORF">M231_04829</name>
</gene>
<comment type="catalytic activity">
    <reaction evidence="1 8">
        <text>5-hydroxyisourate + H2O = 5-hydroxy-2-oxo-4-ureido-2,5-dihydro-1H-imidazole-5-carboxylate + H(+)</text>
        <dbReference type="Rhea" id="RHEA:23736"/>
        <dbReference type="ChEBI" id="CHEBI:15377"/>
        <dbReference type="ChEBI" id="CHEBI:15378"/>
        <dbReference type="ChEBI" id="CHEBI:18072"/>
        <dbReference type="ChEBI" id="CHEBI:58639"/>
        <dbReference type="EC" id="3.5.2.17"/>
    </reaction>
</comment>
<protein>
    <recommendedName>
        <fullName evidence="8">5-hydroxyisourate hydrolase</fullName>
        <shortName evidence="8">HIU hydrolase</shortName>
        <shortName evidence="8">HIUHase</shortName>
        <ecNumber evidence="8">3.5.2.17</ecNumber>
    </recommendedName>
</protein>
<dbReference type="InterPro" id="IPR023418">
    <property type="entry name" value="Thyroxine_BS"/>
</dbReference>
<keyword evidence="5 8" id="KW-0659">Purine metabolism</keyword>
<evidence type="ECO:0000256" key="8">
    <source>
        <dbReference type="RuleBase" id="RU361270"/>
    </source>
</evidence>
<comment type="function">
    <text evidence="2">Catalyzes the hydrolysis of 5-hydroxyisourate (HIU) to 2-oxo-4-hydroxy-4-carboxy-5-ureidoimidazoline (OHCU).</text>
</comment>
<comment type="subunit">
    <text evidence="4 8">Homotetramer.</text>
</comment>
<dbReference type="Gene3D" id="2.60.40.180">
    <property type="entry name" value="Transthyretin/hydroxyisourate hydrolase domain"/>
    <property type="match status" value="1"/>
</dbReference>
<accession>A0A4Q1BJE5</accession>
<dbReference type="NCBIfam" id="TIGR02962">
    <property type="entry name" value="hdxy_isourate"/>
    <property type="match status" value="1"/>
</dbReference>
<dbReference type="PROSITE" id="PS00769">
    <property type="entry name" value="TRANSTHYRETIN_2"/>
    <property type="match status" value="1"/>
</dbReference>
<evidence type="ECO:0000313" key="10">
    <source>
        <dbReference type="EMBL" id="RXK37831.1"/>
    </source>
</evidence>
<evidence type="ECO:0000259" key="9">
    <source>
        <dbReference type="SMART" id="SM00095"/>
    </source>
</evidence>
<dbReference type="EC" id="3.5.2.17" evidence="8"/>
<dbReference type="PANTHER" id="PTHR10395:SF7">
    <property type="entry name" value="5-HYDROXYISOURATE HYDROLASE"/>
    <property type="match status" value="1"/>
</dbReference>
<dbReference type="PANTHER" id="PTHR10395">
    <property type="entry name" value="URICASE AND TRANSTHYRETIN-RELATED"/>
    <property type="match status" value="1"/>
</dbReference>
<dbReference type="InterPro" id="IPR014306">
    <property type="entry name" value="Hydroxyisourate_hydrolase"/>
</dbReference>
<proteinExistence type="inferred from homology"/>
<dbReference type="EMBL" id="SDIL01000058">
    <property type="protein sequence ID" value="RXK37831.1"/>
    <property type="molecule type" value="Genomic_DNA"/>
</dbReference>
<dbReference type="InterPro" id="IPR036817">
    <property type="entry name" value="Transthyretin/HIU_hydrolase_sf"/>
</dbReference>
<dbReference type="InterPro" id="IPR023416">
    <property type="entry name" value="Transthyretin/HIU_hydrolase_d"/>
</dbReference>
<comment type="caution">
    <text evidence="10">The sequence shown here is derived from an EMBL/GenBank/DDBJ whole genome shotgun (WGS) entry which is preliminary data.</text>
</comment>
<dbReference type="AlphaFoldDB" id="A0A4Q1BJE5"/>
<sequence>MSHSPITCHVLDASRGTPASGIRVQLECLSLAEAVSDGLTIRSTNEDGRCTDLLSSGSRLSPGVYKMTFFTEDYFKVIGIEAFYPLVEITFNRVDSDQHYHIPLLLSPYSYTTYRGS</sequence>
<dbReference type="GO" id="GO:0006144">
    <property type="term" value="P:purine nucleobase metabolic process"/>
    <property type="evidence" value="ECO:0007669"/>
    <property type="project" value="UniProtKB-KW"/>
</dbReference>
<dbReference type="InParanoid" id="A0A4Q1BJE5"/>
<dbReference type="OrthoDB" id="10265230at2759"/>
<dbReference type="InterPro" id="IPR023419">
    <property type="entry name" value="Transthyretin_CS"/>
</dbReference>
<dbReference type="STRING" id="5217.A0A4Q1BJE5"/>
<dbReference type="GO" id="GO:0033971">
    <property type="term" value="F:hydroxyisourate hydrolase activity"/>
    <property type="evidence" value="ECO:0007669"/>
    <property type="project" value="UniProtKB-EC"/>
</dbReference>